<dbReference type="Gene3D" id="3.40.50.720">
    <property type="entry name" value="NAD(P)-binding Rossmann-like Domain"/>
    <property type="match status" value="2"/>
</dbReference>
<keyword evidence="1" id="KW-0560">Oxidoreductase</keyword>
<dbReference type="InterPro" id="IPR006140">
    <property type="entry name" value="D-isomer_DH_NAD-bd"/>
</dbReference>
<sequence length="319" mass="34682">MLITYHKTALQGCNLAGFCEDIPGVQLREVDSMDELLKAAADSTALMFNNPLYSQQFADALQGSPVRWIQLSSTGFDACTQYGVPDSVVVTNAASAWAPIVAEHALALMLGLLRGVHIAERDRQNAKWDRPSVLPYLSSLEGATVGILGAGAIGQEIGKRVQVFGARALFITRTPRTLEYADETVPVDDVLEALPKVDVLVSALPLTAQTDKMVNSAWFEKMKPSSLFINVGRGNTVDESAVMQSLAQGRIAGAGFDVMEVEPMRPDHPLWQFKQVIITPHVAAFKSRIGTDRLMSLCRANIENYMAGRKLMNVVLPAP</sequence>
<dbReference type="SUPFAM" id="SSF52283">
    <property type="entry name" value="Formate/glycerate dehydrogenase catalytic domain-like"/>
    <property type="match status" value="1"/>
</dbReference>
<keyword evidence="2" id="KW-0520">NAD</keyword>
<evidence type="ECO:0000313" key="5">
    <source>
        <dbReference type="Proteomes" id="UP001549320"/>
    </source>
</evidence>
<dbReference type="PANTHER" id="PTHR43333:SF1">
    <property type="entry name" value="D-ISOMER SPECIFIC 2-HYDROXYACID DEHYDROGENASE NAD-BINDING DOMAIN-CONTAINING PROTEIN"/>
    <property type="match status" value="1"/>
</dbReference>
<dbReference type="RefSeq" id="WP_354443089.1">
    <property type="nucleotide sequence ID" value="NZ_JBEPSH010000004.1"/>
</dbReference>
<dbReference type="CDD" id="cd05300">
    <property type="entry name" value="2-Hacid_dh_1"/>
    <property type="match status" value="1"/>
</dbReference>
<dbReference type="EMBL" id="JBEPSH010000004">
    <property type="protein sequence ID" value="MET4577031.1"/>
    <property type="molecule type" value="Genomic_DNA"/>
</dbReference>
<evidence type="ECO:0000256" key="2">
    <source>
        <dbReference type="ARBA" id="ARBA00023027"/>
    </source>
</evidence>
<dbReference type="Proteomes" id="UP001549320">
    <property type="component" value="Unassembled WGS sequence"/>
</dbReference>
<dbReference type="SUPFAM" id="SSF51735">
    <property type="entry name" value="NAD(P)-binding Rossmann-fold domains"/>
    <property type="match status" value="1"/>
</dbReference>
<evidence type="ECO:0000313" key="4">
    <source>
        <dbReference type="EMBL" id="MET4577031.1"/>
    </source>
</evidence>
<gene>
    <name evidence="4" type="ORF">ABIE13_002142</name>
</gene>
<comment type="caution">
    <text evidence="4">The sequence shown here is derived from an EMBL/GenBank/DDBJ whole genome shotgun (WGS) entry which is preliminary data.</text>
</comment>
<organism evidence="4 5">
    <name type="scientific">Ottowia thiooxydans</name>
    <dbReference type="NCBI Taxonomy" id="219182"/>
    <lineage>
        <taxon>Bacteria</taxon>
        <taxon>Pseudomonadati</taxon>
        <taxon>Pseudomonadota</taxon>
        <taxon>Betaproteobacteria</taxon>
        <taxon>Burkholderiales</taxon>
        <taxon>Comamonadaceae</taxon>
        <taxon>Ottowia</taxon>
    </lineage>
</organism>
<accession>A0ABV2Q7M4</accession>
<evidence type="ECO:0000256" key="1">
    <source>
        <dbReference type="ARBA" id="ARBA00023002"/>
    </source>
</evidence>
<dbReference type="InterPro" id="IPR036291">
    <property type="entry name" value="NAD(P)-bd_dom_sf"/>
</dbReference>
<dbReference type="Pfam" id="PF02826">
    <property type="entry name" value="2-Hacid_dh_C"/>
    <property type="match status" value="1"/>
</dbReference>
<name>A0ABV2Q7M4_9BURK</name>
<feature type="domain" description="D-isomer specific 2-hydroxyacid dehydrogenase NAD-binding" evidence="3">
    <location>
        <begin position="106"/>
        <end position="283"/>
    </location>
</feature>
<reference evidence="4 5" key="1">
    <citation type="submission" date="2024-06" db="EMBL/GenBank/DDBJ databases">
        <title>Sorghum-associated microbial communities from plants grown in Nebraska, USA.</title>
        <authorList>
            <person name="Schachtman D."/>
        </authorList>
    </citation>
    <scope>NUCLEOTIDE SEQUENCE [LARGE SCALE GENOMIC DNA]</scope>
    <source>
        <strain evidence="4 5">2709</strain>
    </source>
</reference>
<dbReference type="PANTHER" id="PTHR43333">
    <property type="entry name" value="2-HACID_DH_C DOMAIN-CONTAINING PROTEIN"/>
    <property type="match status" value="1"/>
</dbReference>
<protein>
    <submittedName>
        <fullName evidence="4">Phosphoglycerate dehydrogenase-like enzyme</fullName>
    </submittedName>
</protein>
<proteinExistence type="predicted"/>
<keyword evidence="5" id="KW-1185">Reference proteome</keyword>
<evidence type="ECO:0000259" key="3">
    <source>
        <dbReference type="Pfam" id="PF02826"/>
    </source>
</evidence>